<proteinExistence type="predicted"/>
<evidence type="ECO:0000313" key="1">
    <source>
        <dbReference type="EMBL" id="MEF3118938.1"/>
    </source>
</evidence>
<comment type="caution">
    <text evidence="1">The sequence shown here is derived from an EMBL/GenBank/DDBJ whole genome shotgun (WGS) entry which is preliminary data.</text>
</comment>
<name>A0ABU7X598_9ACTN</name>
<accession>A0ABU7X598</accession>
<reference evidence="1 2" key="1">
    <citation type="submission" date="2023-08" db="EMBL/GenBank/DDBJ databases">
        <authorList>
            <person name="Sharma P."/>
            <person name="Verma V."/>
            <person name="Mohan M.K."/>
            <person name="Dubey A.K."/>
        </authorList>
    </citation>
    <scope>NUCLEOTIDE SEQUENCE [LARGE SCALE GENOMIC DNA]</scope>
    <source>
        <strain evidence="1 2">ADP4</strain>
    </source>
</reference>
<keyword evidence="2" id="KW-1185">Reference proteome</keyword>
<gene>
    <name evidence="1" type="ORF">RB636_37905</name>
</gene>
<dbReference type="Proteomes" id="UP001348265">
    <property type="component" value="Unassembled WGS sequence"/>
</dbReference>
<sequence>MKDRHDIPTAATARALHRESTLDKPTLENCLEHVLPGGYQHTW</sequence>
<organism evidence="1 2">
    <name type="scientific">Streptomyces chrestomyceticus</name>
    <dbReference type="NCBI Taxonomy" id="68185"/>
    <lineage>
        <taxon>Bacteria</taxon>
        <taxon>Bacillati</taxon>
        <taxon>Actinomycetota</taxon>
        <taxon>Actinomycetes</taxon>
        <taxon>Kitasatosporales</taxon>
        <taxon>Streptomycetaceae</taxon>
        <taxon>Streptomyces</taxon>
    </lineage>
</organism>
<dbReference type="EMBL" id="JAVFKM010000034">
    <property type="protein sequence ID" value="MEF3118938.1"/>
    <property type="molecule type" value="Genomic_DNA"/>
</dbReference>
<dbReference type="RefSeq" id="WP_331789848.1">
    <property type="nucleotide sequence ID" value="NZ_JAVFKM010000034.1"/>
</dbReference>
<protein>
    <submittedName>
        <fullName evidence="1">Uncharacterized protein</fullName>
    </submittedName>
</protein>
<evidence type="ECO:0000313" key="2">
    <source>
        <dbReference type="Proteomes" id="UP001348265"/>
    </source>
</evidence>